<dbReference type="Pfam" id="PF00070">
    <property type="entry name" value="Pyr_redox"/>
    <property type="match status" value="1"/>
</dbReference>
<gene>
    <name evidence="3" type="ORF">I4I82_05210</name>
</gene>
<dbReference type="InterPro" id="IPR054707">
    <property type="entry name" value="DhpH_subs-bd"/>
</dbReference>
<dbReference type="InterPro" id="IPR053212">
    <property type="entry name" value="DHP_3-monooxygenase"/>
</dbReference>
<dbReference type="Pfam" id="PF22607">
    <property type="entry name" value="FAD_binding-like"/>
    <property type="match status" value="1"/>
</dbReference>
<sequence>MSGFRTAVVGGSIAGCAAAIALRRAGSAVTVFERSAGELRDRGSGVAVPSALVDELVREGYLPPEYPTCALERRWWYHVDGTAQGRIVWDQPGAARLNNWGVLFRNLRAGVDDTDYRDGATVLGFSSAGDGVEVRTVTGVEHFDGLVGADGYRSAVRADMHPGTAPLYSGYVLWRGNYDEERVGDSAALDRLDSGRAAAMIAFPGGHGNLYLIPNFDGRTDRGHRRLTWNIYAPPPSGQDFTAARSVAPGEIDDAMYADFLALLDEHYPPDLAALVRLSTRDEISLQPIYDLTIPSYSRGGAVVIGDAAALTRPHTGSGATKALMDAVALERAARSATSWGQAGTAYDEARRAASNDVVELGRRIGEAQVTHTPDWLAMTPEDYERWAEDTLAGRRLYFWGSDEDAPVGSRQP</sequence>
<dbReference type="PANTHER" id="PTHR47469">
    <property type="entry name" value="MONOOXYGENASE-LIKE"/>
    <property type="match status" value="1"/>
</dbReference>
<evidence type="ECO:0000259" key="1">
    <source>
        <dbReference type="Pfam" id="PF00070"/>
    </source>
</evidence>
<dbReference type="InterPro" id="IPR039648">
    <property type="entry name" value="DHPH_N"/>
</dbReference>
<dbReference type="RefSeq" id="WP_218595353.1">
    <property type="nucleotide sequence ID" value="NZ_JADQDE010000119.1"/>
</dbReference>
<name>A0ABS6U515_9PSEU</name>
<feature type="domain" description="Pyridine nucleotide-disulphide oxidoreductase N-terminal" evidence="1">
    <location>
        <begin position="5"/>
        <end position="37"/>
    </location>
</feature>
<evidence type="ECO:0000259" key="2">
    <source>
        <dbReference type="Pfam" id="PF22607"/>
    </source>
</evidence>
<proteinExistence type="predicted"/>
<reference evidence="3 4" key="1">
    <citation type="submission" date="2020-11" db="EMBL/GenBank/DDBJ databases">
        <title>Pseudonocardia abyssalis sp. nov. and Pseudonocardia oceani sp. nov., description and phylogenomic analysis of two novel actinomycetes isolated from the deep Southern Ocean.</title>
        <authorList>
            <person name="Parra J."/>
        </authorList>
    </citation>
    <scope>NUCLEOTIDE SEQUENCE [LARGE SCALE GENOMIC DNA]</scope>
    <source>
        <strain evidence="4">KRD185</strain>
    </source>
</reference>
<evidence type="ECO:0000313" key="4">
    <source>
        <dbReference type="Proteomes" id="UP000694300"/>
    </source>
</evidence>
<dbReference type="EMBL" id="JADQDF010000001">
    <property type="protein sequence ID" value="MBW0127076.1"/>
    <property type="molecule type" value="Genomic_DNA"/>
</dbReference>
<dbReference type="PROSITE" id="PS51257">
    <property type="entry name" value="PROKAR_LIPOPROTEIN"/>
    <property type="match status" value="1"/>
</dbReference>
<dbReference type="Proteomes" id="UP000694300">
    <property type="component" value="Unassembled WGS sequence"/>
</dbReference>
<feature type="domain" description="2,6-dihydroxypyridine 3-monooxygenase substrate binding" evidence="2">
    <location>
        <begin position="168"/>
        <end position="238"/>
    </location>
</feature>
<organism evidence="3 4">
    <name type="scientific">Pseudonocardia oceani</name>
    <dbReference type="NCBI Taxonomy" id="2792013"/>
    <lineage>
        <taxon>Bacteria</taxon>
        <taxon>Bacillati</taxon>
        <taxon>Actinomycetota</taxon>
        <taxon>Actinomycetes</taxon>
        <taxon>Pseudonocardiales</taxon>
        <taxon>Pseudonocardiaceae</taxon>
        <taxon>Pseudonocardia</taxon>
    </lineage>
</organism>
<protein>
    <submittedName>
        <fullName evidence="3">NAD-binding protein</fullName>
    </submittedName>
</protein>
<comment type="caution">
    <text evidence="3">The sequence shown here is derived from an EMBL/GenBank/DDBJ whole genome shotgun (WGS) entry which is preliminary data.</text>
</comment>
<keyword evidence="4" id="KW-1185">Reference proteome</keyword>
<accession>A0ABS6U515</accession>
<evidence type="ECO:0000313" key="3">
    <source>
        <dbReference type="EMBL" id="MBW0127076.1"/>
    </source>
</evidence>
<dbReference type="PANTHER" id="PTHR47469:SF2">
    <property type="entry name" value="OS06G0597600 PROTEIN"/>
    <property type="match status" value="1"/>
</dbReference>